<dbReference type="AlphaFoldDB" id="A0A928GHQ9"/>
<feature type="compositionally biased region" description="Basic and acidic residues" evidence="1">
    <location>
        <begin position="47"/>
        <end position="62"/>
    </location>
</feature>
<gene>
    <name evidence="3" type="ORF">E7102_02075</name>
</gene>
<name>A0A928GHQ9_XYLRU</name>
<reference evidence="3" key="1">
    <citation type="submission" date="2019-04" db="EMBL/GenBank/DDBJ databases">
        <title>Evolution of Biomass-Degrading Anaerobic Consortia Revealed by Metagenomics.</title>
        <authorList>
            <person name="Peng X."/>
        </authorList>
    </citation>
    <scope>NUCLEOTIDE SEQUENCE</scope>
    <source>
        <strain evidence="3">SIG141</strain>
    </source>
</reference>
<evidence type="ECO:0000256" key="2">
    <source>
        <dbReference type="SAM" id="Phobius"/>
    </source>
</evidence>
<sequence length="137" mass="15544">MQVILGIIVFGLIAIAVIVILVINFMYRNVKRLREDAEDFLYRRGKRNEQKERNPFGEDYFKSSRKPGAQGAKSRGSRTSSSSSSSSSSFESESTEQKTARRTTTSGGVTIIDERQKDKKIFEKGDDEYVEFEEVNS</sequence>
<feature type="transmembrane region" description="Helical" evidence="2">
    <location>
        <begin position="6"/>
        <end position="27"/>
    </location>
</feature>
<dbReference type="Proteomes" id="UP000763088">
    <property type="component" value="Unassembled WGS sequence"/>
</dbReference>
<accession>A0A928GHQ9</accession>
<keyword evidence="2" id="KW-0472">Membrane</keyword>
<feature type="region of interest" description="Disordered" evidence="1">
    <location>
        <begin position="43"/>
        <end position="117"/>
    </location>
</feature>
<keyword evidence="2" id="KW-1133">Transmembrane helix</keyword>
<dbReference type="Pfam" id="PF16118">
    <property type="entry name" value="DUF4834"/>
    <property type="match status" value="1"/>
</dbReference>
<protein>
    <submittedName>
        <fullName evidence="3">DUF4834 family protein</fullName>
    </submittedName>
</protein>
<evidence type="ECO:0000313" key="4">
    <source>
        <dbReference type="Proteomes" id="UP000763088"/>
    </source>
</evidence>
<proteinExistence type="predicted"/>
<organism evidence="3 4">
    <name type="scientific">Xylanibacter ruminicola</name>
    <name type="common">Prevotella ruminicola</name>
    <dbReference type="NCBI Taxonomy" id="839"/>
    <lineage>
        <taxon>Bacteria</taxon>
        <taxon>Pseudomonadati</taxon>
        <taxon>Bacteroidota</taxon>
        <taxon>Bacteroidia</taxon>
        <taxon>Bacteroidales</taxon>
        <taxon>Prevotellaceae</taxon>
        <taxon>Xylanibacter</taxon>
    </lineage>
</organism>
<keyword evidence="2" id="KW-0812">Transmembrane</keyword>
<evidence type="ECO:0000313" key="3">
    <source>
        <dbReference type="EMBL" id="MBE6265250.1"/>
    </source>
</evidence>
<evidence type="ECO:0000256" key="1">
    <source>
        <dbReference type="SAM" id="MobiDB-lite"/>
    </source>
</evidence>
<comment type="caution">
    <text evidence="3">The sequence shown here is derived from an EMBL/GenBank/DDBJ whole genome shotgun (WGS) entry which is preliminary data.</text>
</comment>
<dbReference type="InterPro" id="IPR032272">
    <property type="entry name" value="DUF4834"/>
</dbReference>
<feature type="compositionally biased region" description="Low complexity" evidence="1">
    <location>
        <begin position="77"/>
        <end position="92"/>
    </location>
</feature>
<dbReference type="EMBL" id="SUYD01000002">
    <property type="protein sequence ID" value="MBE6265250.1"/>
    <property type="molecule type" value="Genomic_DNA"/>
</dbReference>